<comment type="caution">
    <text evidence="1">The sequence shown here is derived from an EMBL/GenBank/DDBJ whole genome shotgun (WGS) entry which is preliminary data.</text>
</comment>
<dbReference type="EMBL" id="NHPJ01000103">
    <property type="protein sequence ID" value="OYR55474.1"/>
    <property type="molecule type" value="Genomic_DNA"/>
</dbReference>
<proteinExistence type="predicted"/>
<dbReference type="SUPFAM" id="SSF50118">
    <property type="entry name" value="Cell growth inhibitor/plasmid maintenance toxic component"/>
    <property type="match status" value="1"/>
</dbReference>
<dbReference type="RefSeq" id="WP_094533298.1">
    <property type="nucleotide sequence ID" value="NZ_NHPJ01000103.1"/>
</dbReference>
<dbReference type="GO" id="GO:0003677">
    <property type="term" value="F:DNA binding"/>
    <property type="evidence" value="ECO:0007669"/>
    <property type="project" value="InterPro"/>
</dbReference>
<name>A0A256IG09_9EURY</name>
<organism evidence="1 2">
    <name type="scientific">Halorubrum halodurans</name>
    <dbReference type="NCBI Taxonomy" id="1383851"/>
    <lineage>
        <taxon>Archaea</taxon>
        <taxon>Methanobacteriati</taxon>
        <taxon>Methanobacteriota</taxon>
        <taxon>Stenosarchaea group</taxon>
        <taxon>Halobacteria</taxon>
        <taxon>Halobacteriales</taxon>
        <taxon>Haloferacaceae</taxon>
        <taxon>Halorubrum</taxon>
    </lineage>
</organism>
<keyword evidence="2" id="KW-1185">Reference proteome</keyword>
<accession>A0A256IG09</accession>
<reference evidence="1 2" key="1">
    <citation type="journal article" date="2014" name="Front. Microbiol.">
        <title>Population and genomic analysis of the genus Halorubrum.</title>
        <authorList>
            <person name="Fullmer M.S."/>
            <person name="Soucy S.M."/>
            <person name="Swithers K.S."/>
            <person name="Makkay A.M."/>
            <person name="Wheeler R."/>
            <person name="Ventosa A."/>
            <person name="Gogarten J.P."/>
            <person name="Papke R.T."/>
        </authorList>
    </citation>
    <scope>NUCLEOTIDE SEQUENCE [LARGE SCALE GENOMIC DNA]</scope>
    <source>
        <strain evidence="1 2">Cb34</strain>
    </source>
</reference>
<gene>
    <name evidence="1" type="ORF">DJ70_11925</name>
</gene>
<protein>
    <recommendedName>
        <fullName evidence="3">Growth inhibitor PemK</fullName>
    </recommendedName>
</protein>
<sequence length="117" mass="13398">MSGSEPAFDDLERGHVVLAPDPFKPEDDATRPWVVVNTERHPFDKRQYVVMGLTTRTWYDERIPIGSDQYRHRRAPRDSSIVPHAVASLGPKLMTAYVCRIEDEPLDQAVDMLSTYL</sequence>
<dbReference type="Pfam" id="PF02452">
    <property type="entry name" value="PemK_toxin"/>
    <property type="match status" value="1"/>
</dbReference>
<dbReference type="AlphaFoldDB" id="A0A256IG09"/>
<dbReference type="Proteomes" id="UP000216308">
    <property type="component" value="Unassembled WGS sequence"/>
</dbReference>
<evidence type="ECO:0008006" key="3">
    <source>
        <dbReference type="Google" id="ProtNLM"/>
    </source>
</evidence>
<dbReference type="OrthoDB" id="315488at2157"/>
<evidence type="ECO:0000313" key="2">
    <source>
        <dbReference type="Proteomes" id="UP000216308"/>
    </source>
</evidence>
<evidence type="ECO:0000313" key="1">
    <source>
        <dbReference type="EMBL" id="OYR55474.1"/>
    </source>
</evidence>
<dbReference type="InterPro" id="IPR003477">
    <property type="entry name" value="PemK-like"/>
</dbReference>